<evidence type="ECO:0000313" key="12">
    <source>
        <dbReference type="EMBL" id="BBA84976.1"/>
    </source>
</evidence>
<dbReference type="EMBL" id="AP018161">
    <property type="protein sequence ID" value="BBA84976.1"/>
    <property type="molecule type" value="Genomic_DNA"/>
</dbReference>
<evidence type="ECO:0000259" key="11">
    <source>
        <dbReference type="Pfam" id="PF08245"/>
    </source>
</evidence>
<evidence type="ECO:0000256" key="4">
    <source>
        <dbReference type="ARBA" id="ARBA00022741"/>
    </source>
</evidence>
<dbReference type="SUPFAM" id="SSF63418">
    <property type="entry name" value="MurE/MurF N-terminal domain"/>
    <property type="match status" value="1"/>
</dbReference>
<evidence type="ECO:0000256" key="5">
    <source>
        <dbReference type="ARBA" id="ARBA00022840"/>
    </source>
</evidence>
<dbReference type="SUPFAM" id="SSF53244">
    <property type="entry name" value="MurD-like peptide ligases, peptide-binding domain"/>
    <property type="match status" value="1"/>
</dbReference>
<sequence length="473" mass="55626">MIKIKLKEISDILNGKLICKKKDYNKYILNISINSKDIKNKCLFIAYKGKNFDSYIFLDEAINNKVVAIIIDKLYFKKYIPQILVNNVNDSLMKLSIWIKNKINPFIVAITGSSGKTTIKELVSFVLIKNKYNVVYTYKNNNNYIGVLLTLFRLKYNTKYLILEIGASRKYEIFNIVNLINPNLILINNLYISHIKYFKNFNNICSSKGEIFYSNYKNLKIILNYDNNDWNNWKFLNVNKNKFPIFYSLNKCSNNSDFYINNLFYNNFYTFNIITPIGKKYIKLNKKILFGNIPYIYNLIASVSILINLGLKLNEISYVNKFNGVNGRLFPYFIEKKNIILIDDSYNANIKSTINSINILNNFNKEYFKILIIGNINELGIKEVFYHKFIGLYINKFLKIDYILSIGNLTKNILNYNKNNSIYLDSINKILYKLISIIKKTDKKKKVILVKGSRSNKLENIVNKILNKYEYYK</sequence>
<evidence type="ECO:0000256" key="3">
    <source>
        <dbReference type="ARBA" id="ARBA00022618"/>
    </source>
</evidence>
<dbReference type="InterPro" id="IPR005863">
    <property type="entry name" value="UDP-N-AcMur_synth"/>
</dbReference>
<evidence type="ECO:0000256" key="9">
    <source>
        <dbReference type="ARBA" id="ARBA00023316"/>
    </source>
</evidence>
<dbReference type="InterPro" id="IPR051046">
    <property type="entry name" value="MurCDEF_CellWall_CoF430Synth"/>
</dbReference>
<evidence type="ECO:0000256" key="7">
    <source>
        <dbReference type="ARBA" id="ARBA00022984"/>
    </source>
</evidence>
<keyword evidence="5" id="KW-0067">ATP-binding</keyword>
<dbReference type="PANTHER" id="PTHR43024:SF1">
    <property type="entry name" value="UDP-N-ACETYLMURAMOYL-TRIPEPTIDE--D-ALANYL-D-ALANINE LIGASE"/>
    <property type="match status" value="1"/>
</dbReference>
<dbReference type="AlphaFoldDB" id="A0A2Z5T8L0"/>
<dbReference type="InterPro" id="IPR036565">
    <property type="entry name" value="Mur-like_cat_sf"/>
</dbReference>
<evidence type="ECO:0000256" key="8">
    <source>
        <dbReference type="ARBA" id="ARBA00023306"/>
    </source>
</evidence>
<dbReference type="NCBIfam" id="TIGR01143">
    <property type="entry name" value="murF"/>
    <property type="match status" value="1"/>
</dbReference>
<keyword evidence="10" id="KW-0472">Membrane</keyword>
<dbReference type="Gene3D" id="3.90.190.20">
    <property type="entry name" value="Mur ligase, C-terminal domain"/>
    <property type="match status" value="1"/>
</dbReference>
<keyword evidence="8" id="KW-0131">Cell cycle</keyword>
<reference evidence="12 13" key="1">
    <citation type="journal article" date="2017" name="Proc. Natl. Acad. Sci. U.S.A.">
        <title>Small genome symbiont underlies cuticle hardness in beetles.</title>
        <authorList>
            <person name="Anbutsu H."/>
            <person name="Moriyama M."/>
            <person name="Nikoh N."/>
            <person name="Hosokawa T."/>
            <person name="Futahashi R."/>
            <person name="Tanahashi M."/>
            <person name="Meng X.Y."/>
            <person name="Kuriwada T."/>
            <person name="Mori N."/>
            <person name="Oshima K."/>
            <person name="Hattori M."/>
            <person name="Fujie M."/>
            <person name="Satoh N."/>
            <person name="Maeda T."/>
            <person name="Shigenobu S."/>
            <person name="Koga R."/>
            <person name="Fukatsu T."/>
        </authorList>
    </citation>
    <scope>NUCLEOTIDE SEQUENCE [LARGE SCALE GENOMIC DNA]</scope>
    <source>
        <strain evidence="12">NARRFE1</strain>
    </source>
</reference>
<keyword evidence="10" id="KW-1133">Transmembrane helix</keyword>
<feature type="domain" description="Mur ligase central" evidence="11">
    <location>
        <begin position="110"/>
        <end position="303"/>
    </location>
</feature>
<keyword evidence="2 12" id="KW-0436">Ligase</keyword>
<feature type="transmembrane region" description="Helical" evidence="10">
    <location>
        <begin position="289"/>
        <end position="311"/>
    </location>
</feature>
<evidence type="ECO:0000256" key="1">
    <source>
        <dbReference type="ARBA" id="ARBA00022490"/>
    </source>
</evidence>
<accession>A0A2Z5T8L0</accession>
<keyword evidence="7" id="KW-0573">Peptidoglycan synthesis</keyword>
<dbReference type="OrthoDB" id="9801978at2"/>
<dbReference type="InterPro" id="IPR035911">
    <property type="entry name" value="MurE/MurF_N"/>
</dbReference>
<keyword evidence="6" id="KW-0133">Cell shape</keyword>
<evidence type="ECO:0000256" key="2">
    <source>
        <dbReference type="ARBA" id="ARBA00022598"/>
    </source>
</evidence>
<dbReference type="GO" id="GO:0005524">
    <property type="term" value="F:ATP binding"/>
    <property type="evidence" value="ECO:0007669"/>
    <property type="project" value="UniProtKB-KW"/>
</dbReference>
<dbReference type="RefSeq" id="WP_148708327.1">
    <property type="nucleotide sequence ID" value="NZ_AP018161.1"/>
</dbReference>
<organism evidence="12 13">
    <name type="scientific">endosymbiont of Rhynchophorus ferrugineus</name>
    <dbReference type="NCBI Taxonomy" id="1972133"/>
    <lineage>
        <taxon>Bacteria</taxon>
        <taxon>Pseudomonadati</taxon>
        <taxon>Pseudomonadota</taxon>
        <taxon>Gammaproteobacteria</taxon>
        <taxon>Candidatus Nardonella</taxon>
    </lineage>
</organism>
<protein>
    <submittedName>
        <fullName evidence="12">UDP-N-acetylmuramoyl-tripeptide--D-alanyl-D-alanine ligase</fullName>
    </submittedName>
</protein>
<dbReference type="GO" id="GO:0047480">
    <property type="term" value="F:UDP-N-acetylmuramoyl-tripeptide-D-alanyl-D-alanine ligase activity"/>
    <property type="evidence" value="ECO:0007669"/>
    <property type="project" value="InterPro"/>
</dbReference>
<dbReference type="GO" id="GO:0009252">
    <property type="term" value="P:peptidoglycan biosynthetic process"/>
    <property type="evidence" value="ECO:0007669"/>
    <property type="project" value="UniProtKB-KW"/>
</dbReference>
<evidence type="ECO:0000256" key="6">
    <source>
        <dbReference type="ARBA" id="ARBA00022960"/>
    </source>
</evidence>
<proteinExistence type="predicted"/>
<dbReference type="Gene3D" id="3.40.1390.10">
    <property type="entry name" value="MurE/MurF, N-terminal domain"/>
    <property type="match status" value="1"/>
</dbReference>
<dbReference type="GO" id="GO:0071555">
    <property type="term" value="P:cell wall organization"/>
    <property type="evidence" value="ECO:0007669"/>
    <property type="project" value="UniProtKB-KW"/>
</dbReference>
<dbReference type="InterPro" id="IPR013221">
    <property type="entry name" value="Mur_ligase_cen"/>
</dbReference>
<dbReference type="KEGG" id="eor:NARRFE1_00130"/>
<dbReference type="PANTHER" id="PTHR43024">
    <property type="entry name" value="UDP-N-ACETYLMURAMOYL-TRIPEPTIDE--D-ALANYL-D-ALANINE LIGASE"/>
    <property type="match status" value="1"/>
</dbReference>
<dbReference type="GO" id="GO:0051301">
    <property type="term" value="P:cell division"/>
    <property type="evidence" value="ECO:0007669"/>
    <property type="project" value="UniProtKB-KW"/>
</dbReference>
<dbReference type="Pfam" id="PF08245">
    <property type="entry name" value="Mur_ligase_M"/>
    <property type="match status" value="1"/>
</dbReference>
<keyword evidence="10" id="KW-0812">Transmembrane</keyword>
<evidence type="ECO:0000313" key="13">
    <source>
        <dbReference type="Proteomes" id="UP000289537"/>
    </source>
</evidence>
<gene>
    <name evidence="12" type="primary">murF</name>
    <name evidence="12" type="ORF">NARRFE1_00130</name>
</gene>
<dbReference type="Gene3D" id="3.40.1190.10">
    <property type="entry name" value="Mur-like, catalytic domain"/>
    <property type="match status" value="1"/>
</dbReference>
<keyword evidence="13" id="KW-1185">Reference proteome</keyword>
<dbReference type="SUPFAM" id="SSF53623">
    <property type="entry name" value="MurD-like peptide ligases, catalytic domain"/>
    <property type="match status" value="1"/>
</dbReference>
<name>A0A2Z5T8L0_9GAMM</name>
<dbReference type="GO" id="GO:0008360">
    <property type="term" value="P:regulation of cell shape"/>
    <property type="evidence" value="ECO:0007669"/>
    <property type="project" value="UniProtKB-KW"/>
</dbReference>
<dbReference type="InterPro" id="IPR036615">
    <property type="entry name" value="Mur_ligase_C_dom_sf"/>
</dbReference>
<keyword evidence="3" id="KW-0132">Cell division</keyword>
<keyword evidence="4" id="KW-0547">Nucleotide-binding</keyword>
<evidence type="ECO:0000256" key="10">
    <source>
        <dbReference type="SAM" id="Phobius"/>
    </source>
</evidence>
<keyword evidence="9" id="KW-0961">Cell wall biogenesis/degradation</keyword>
<dbReference type="Proteomes" id="UP000289537">
    <property type="component" value="Chromosome"/>
</dbReference>
<keyword evidence="1" id="KW-0963">Cytoplasm</keyword>